<keyword evidence="2" id="KW-1185">Reference proteome</keyword>
<accession>A0AAN9SM01</accession>
<dbReference type="EMBL" id="JAYMYS010000004">
    <property type="protein sequence ID" value="KAK7395702.1"/>
    <property type="molecule type" value="Genomic_DNA"/>
</dbReference>
<evidence type="ECO:0000313" key="1">
    <source>
        <dbReference type="EMBL" id="KAK7395702.1"/>
    </source>
</evidence>
<reference evidence="1 2" key="1">
    <citation type="submission" date="2024-01" db="EMBL/GenBank/DDBJ databases">
        <title>The genomes of 5 underutilized Papilionoideae crops provide insights into root nodulation and disease resistanc.</title>
        <authorList>
            <person name="Jiang F."/>
        </authorList>
    </citation>
    <scope>NUCLEOTIDE SEQUENCE [LARGE SCALE GENOMIC DNA]</scope>
    <source>
        <strain evidence="1">DUOXIRENSHENG_FW03</strain>
        <tissue evidence="1">Leaves</tissue>
    </source>
</reference>
<organism evidence="1 2">
    <name type="scientific">Psophocarpus tetragonolobus</name>
    <name type="common">Winged bean</name>
    <name type="synonym">Dolichos tetragonolobus</name>
    <dbReference type="NCBI Taxonomy" id="3891"/>
    <lineage>
        <taxon>Eukaryota</taxon>
        <taxon>Viridiplantae</taxon>
        <taxon>Streptophyta</taxon>
        <taxon>Embryophyta</taxon>
        <taxon>Tracheophyta</taxon>
        <taxon>Spermatophyta</taxon>
        <taxon>Magnoliopsida</taxon>
        <taxon>eudicotyledons</taxon>
        <taxon>Gunneridae</taxon>
        <taxon>Pentapetalae</taxon>
        <taxon>rosids</taxon>
        <taxon>fabids</taxon>
        <taxon>Fabales</taxon>
        <taxon>Fabaceae</taxon>
        <taxon>Papilionoideae</taxon>
        <taxon>50 kb inversion clade</taxon>
        <taxon>NPAAA clade</taxon>
        <taxon>indigoferoid/millettioid clade</taxon>
        <taxon>Phaseoleae</taxon>
        <taxon>Psophocarpus</taxon>
    </lineage>
</organism>
<dbReference type="Proteomes" id="UP001386955">
    <property type="component" value="Unassembled WGS sequence"/>
</dbReference>
<sequence>MMITKVDDDMQKKVFVKKGCCFWIPYFGSNSRTTSLSTQQHLCERIRIHKNKKHWWVKGWSKIREWSKLVVIIHGFNKNHSHGYQKQGSFYYDVVSYANNFDDGTRHRRDEDYAYDFSSRYASVPASAKSSMDLGKEGFSFM</sequence>
<proteinExistence type="predicted"/>
<name>A0AAN9SM01_PSOTE</name>
<dbReference type="PANTHER" id="PTHR47076:SF1">
    <property type="entry name" value="NHL DOMAIN PROTEIN"/>
    <property type="match status" value="1"/>
</dbReference>
<protein>
    <submittedName>
        <fullName evidence="1">Uncharacterized protein</fullName>
    </submittedName>
</protein>
<evidence type="ECO:0000313" key="2">
    <source>
        <dbReference type="Proteomes" id="UP001386955"/>
    </source>
</evidence>
<dbReference type="PANTHER" id="PTHR47076">
    <property type="entry name" value="NHL DOMAIN PROTEIN"/>
    <property type="match status" value="1"/>
</dbReference>
<dbReference type="AlphaFoldDB" id="A0AAN9SM01"/>
<gene>
    <name evidence="1" type="ORF">VNO78_16268</name>
</gene>
<comment type="caution">
    <text evidence="1">The sequence shown here is derived from an EMBL/GenBank/DDBJ whole genome shotgun (WGS) entry which is preliminary data.</text>
</comment>